<keyword evidence="4" id="KW-1185">Reference proteome</keyword>
<reference evidence="3" key="3">
    <citation type="submission" date="2015-06" db="UniProtKB">
        <authorList>
            <consortium name="EnsemblMetazoa"/>
        </authorList>
    </citation>
    <scope>IDENTIFICATION</scope>
</reference>
<evidence type="ECO:0000313" key="2">
    <source>
        <dbReference type="EMBL" id="ELU14432.1"/>
    </source>
</evidence>
<dbReference type="EnsemblMetazoa" id="CapteT211940">
    <property type="protein sequence ID" value="CapteP211940"/>
    <property type="gene ID" value="CapteG211940"/>
</dbReference>
<keyword evidence="1" id="KW-0812">Transmembrane</keyword>
<keyword evidence="1" id="KW-1133">Transmembrane helix</keyword>
<organism evidence="2">
    <name type="scientific">Capitella teleta</name>
    <name type="common">Polychaete worm</name>
    <dbReference type="NCBI Taxonomy" id="283909"/>
    <lineage>
        <taxon>Eukaryota</taxon>
        <taxon>Metazoa</taxon>
        <taxon>Spiralia</taxon>
        <taxon>Lophotrochozoa</taxon>
        <taxon>Annelida</taxon>
        <taxon>Polychaeta</taxon>
        <taxon>Sedentaria</taxon>
        <taxon>Scolecida</taxon>
        <taxon>Capitellidae</taxon>
        <taxon>Capitella</taxon>
    </lineage>
</organism>
<feature type="transmembrane region" description="Helical" evidence="1">
    <location>
        <begin position="195"/>
        <end position="216"/>
    </location>
</feature>
<feature type="transmembrane region" description="Helical" evidence="1">
    <location>
        <begin position="6"/>
        <end position="23"/>
    </location>
</feature>
<sequence length="266" mass="30355">MIQVDVFWAFGMGAVFAAAAHKQMTTTASIFINRYFVFTVCYLSLIFAPSGIYLLWQHTAWETMFFLDKQMHGLLPLVFAHTNVGLGVLGFYLTACLIRSDRLRFVPWMWTVPYTAMFSILTFGYNRFLYPGTEADWKSGVQYSIPWDFFHCEVFRVLIIMSVFVLPPLFYAAIKWPSDAGITKYEKSSMVCGALTAYLWCTLSVLGVFVALLYLGQLPDTWGLDRPAAFLIGQVLFGCPLFVPLLMIGAKKNEKMPMKKKKKKRN</sequence>
<evidence type="ECO:0000313" key="3">
    <source>
        <dbReference type="EnsemblMetazoa" id="CapteP211940"/>
    </source>
</evidence>
<name>R7V7H7_CAPTE</name>
<protein>
    <submittedName>
        <fullName evidence="2 3">Uncharacterized protein</fullName>
    </submittedName>
</protein>
<dbReference type="EMBL" id="KB294498">
    <property type="protein sequence ID" value="ELU14432.1"/>
    <property type="molecule type" value="Genomic_DNA"/>
</dbReference>
<feature type="transmembrane region" description="Helical" evidence="1">
    <location>
        <begin position="35"/>
        <end position="56"/>
    </location>
</feature>
<keyword evidence="1" id="KW-0472">Membrane</keyword>
<gene>
    <name evidence="2" type="ORF">CAPTEDRAFT_211940</name>
</gene>
<reference evidence="2 4" key="2">
    <citation type="journal article" date="2013" name="Nature">
        <title>Insights into bilaterian evolution from three spiralian genomes.</title>
        <authorList>
            <person name="Simakov O."/>
            <person name="Marletaz F."/>
            <person name="Cho S.J."/>
            <person name="Edsinger-Gonzales E."/>
            <person name="Havlak P."/>
            <person name="Hellsten U."/>
            <person name="Kuo D.H."/>
            <person name="Larsson T."/>
            <person name="Lv J."/>
            <person name="Arendt D."/>
            <person name="Savage R."/>
            <person name="Osoegawa K."/>
            <person name="de Jong P."/>
            <person name="Grimwood J."/>
            <person name="Chapman J.A."/>
            <person name="Shapiro H."/>
            <person name="Aerts A."/>
            <person name="Otillar R.P."/>
            <person name="Terry A.Y."/>
            <person name="Boore J.L."/>
            <person name="Grigoriev I.V."/>
            <person name="Lindberg D.R."/>
            <person name="Seaver E.C."/>
            <person name="Weisblat D.A."/>
            <person name="Putnam N.H."/>
            <person name="Rokhsar D.S."/>
        </authorList>
    </citation>
    <scope>NUCLEOTIDE SEQUENCE</scope>
    <source>
        <strain evidence="2 4">I ESC-2004</strain>
    </source>
</reference>
<proteinExistence type="predicted"/>
<dbReference type="EMBL" id="AMQN01018543">
    <property type="status" value="NOT_ANNOTATED_CDS"/>
    <property type="molecule type" value="Genomic_DNA"/>
</dbReference>
<evidence type="ECO:0000313" key="4">
    <source>
        <dbReference type="Proteomes" id="UP000014760"/>
    </source>
</evidence>
<dbReference type="HOGENOM" id="CLU_989473_0_0_1"/>
<evidence type="ECO:0000256" key="1">
    <source>
        <dbReference type="SAM" id="Phobius"/>
    </source>
</evidence>
<feature type="transmembrane region" description="Helical" evidence="1">
    <location>
        <begin position="105"/>
        <end position="125"/>
    </location>
</feature>
<feature type="transmembrane region" description="Helical" evidence="1">
    <location>
        <begin position="228"/>
        <end position="250"/>
    </location>
</feature>
<dbReference type="AlphaFoldDB" id="R7V7H7"/>
<dbReference type="Proteomes" id="UP000014760">
    <property type="component" value="Unassembled WGS sequence"/>
</dbReference>
<reference evidence="4" key="1">
    <citation type="submission" date="2012-12" db="EMBL/GenBank/DDBJ databases">
        <authorList>
            <person name="Hellsten U."/>
            <person name="Grimwood J."/>
            <person name="Chapman J.A."/>
            <person name="Shapiro H."/>
            <person name="Aerts A."/>
            <person name="Otillar R.P."/>
            <person name="Terry A.Y."/>
            <person name="Boore J.L."/>
            <person name="Simakov O."/>
            <person name="Marletaz F."/>
            <person name="Cho S.-J."/>
            <person name="Edsinger-Gonzales E."/>
            <person name="Havlak P."/>
            <person name="Kuo D.-H."/>
            <person name="Larsson T."/>
            <person name="Lv J."/>
            <person name="Arendt D."/>
            <person name="Savage R."/>
            <person name="Osoegawa K."/>
            <person name="de Jong P."/>
            <person name="Lindberg D.R."/>
            <person name="Seaver E.C."/>
            <person name="Weisblat D.A."/>
            <person name="Putnam N.H."/>
            <person name="Grigoriev I.V."/>
            <person name="Rokhsar D.S."/>
        </authorList>
    </citation>
    <scope>NUCLEOTIDE SEQUENCE</scope>
    <source>
        <strain evidence="4">I ESC-2004</strain>
    </source>
</reference>
<accession>R7V7H7</accession>
<feature type="transmembrane region" description="Helical" evidence="1">
    <location>
        <begin position="76"/>
        <end position="98"/>
    </location>
</feature>
<dbReference type="OMA" id="ETMQVAT"/>
<dbReference type="OrthoDB" id="2372673at2759"/>
<feature type="transmembrane region" description="Helical" evidence="1">
    <location>
        <begin position="154"/>
        <end position="174"/>
    </location>
</feature>